<organism evidence="7">
    <name type="scientific">bioreactor metagenome</name>
    <dbReference type="NCBI Taxonomy" id="1076179"/>
    <lineage>
        <taxon>unclassified sequences</taxon>
        <taxon>metagenomes</taxon>
        <taxon>ecological metagenomes</taxon>
    </lineage>
</organism>
<dbReference type="AlphaFoldDB" id="A0A645EM40"/>
<evidence type="ECO:0000256" key="5">
    <source>
        <dbReference type="ARBA" id="ARBA00023167"/>
    </source>
</evidence>
<sequence length="246" mass="27627">MLAFIGAMSLEVEEILKRMTDIEKKVISNVDFYEGKLAGIECVVMKSGVAKVAAAISTTILFEHFNIDGVINIGTAGGLDPRQEVLDVVISERVVHHDIDVPDNDWPKGFNQDKTCYQADKGMLEVLKEITKDSKERVWFGNIATGDCFIYREDQIQRIQTDYPGALCAEMEGAAIAQVCRQYNCPFVIIRSLSDITHKENNEMTFEEQIVLLASNGMLVKRPIVIGENIILVGFKEIEWHRLSNT</sequence>
<comment type="pathway">
    <text evidence="1">Amino-acid biosynthesis; L-methionine biosynthesis via salvage pathway; S-methyl-5-thio-alpha-D-ribose 1-phosphate from S-methyl-5'-thioadenosine (hydrolase route): step 1/2.</text>
</comment>
<proteinExistence type="predicted"/>
<dbReference type="GO" id="GO:0008930">
    <property type="term" value="F:methylthioadenosine nucleosidase activity"/>
    <property type="evidence" value="ECO:0007669"/>
    <property type="project" value="InterPro"/>
</dbReference>
<evidence type="ECO:0000256" key="2">
    <source>
        <dbReference type="ARBA" id="ARBA00011974"/>
    </source>
</evidence>
<gene>
    <name evidence="7" type="primary">mtnN_21</name>
    <name evidence="7" type="ORF">SDC9_150311</name>
</gene>
<evidence type="ECO:0000256" key="1">
    <source>
        <dbReference type="ARBA" id="ARBA00004945"/>
    </source>
</evidence>
<dbReference type="InterPro" id="IPR010049">
    <property type="entry name" value="MTA_SAH_Nsdase"/>
</dbReference>
<evidence type="ECO:0000313" key="7">
    <source>
        <dbReference type="EMBL" id="MPN03088.1"/>
    </source>
</evidence>
<dbReference type="InterPro" id="IPR035994">
    <property type="entry name" value="Nucleoside_phosphorylase_sf"/>
</dbReference>
<evidence type="ECO:0000256" key="4">
    <source>
        <dbReference type="ARBA" id="ARBA00022801"/>
    </source>
</evidence>
<dbReference type="GO" id="GO:0005829">
    <property type="term" value="C:cytosol"/>
    <property type="evidence" value="ECO:0007669"/>
    <property type="project" value="TreeGrafter"/>
</dbReference>
<dbReference type="PANTHER" id="PTHR46832">
    <property type="entry name" value="5'-METHYLTHIOADENOSINE/S-ADENOSYLHOMOCYSTEINE NUCLEOSIDASE"/>
    <property type="match status" value="1"/>
</dbReference>
<dbReference type="Gene3D" id="3.40.50.1580">
    <property type="entry name" value="Nucleoside phosphorylase domain"/>
    <property type="match status" value="1"/>
</dbReference>
<keyword evidence="5" id="KW-0486">Methionine biosynthesis</keyword>
<dbReference type="PANTHER" id="PTHR46832:SF1">
    <property type="entry name" value="5'-METHYLTHIOADENOSINE_S-ADENOSYLHOMOCYSTEINE NUCLEOSIDASE"/>
    <property type="match status" value="1"/>
</dbReference>
<dbReference type="NCBIfam" id="TIGR01704">
    <property type="entry name" value="MTA_SAH-Nsdase"/>
    <property type="match status" value="1"/>
</dbReference>
<dbReference type="InterPro" id="IPR036249">
    <property type="entry name" value="Thioredoxin-like_sf"/>
</dbReference>
<dbReference type="UniPathway" id="UPA00904">
    <property type="reaction ID" value="UER00871"/>
</dbReference>
<dbReference type="CDD" id="cd09008">
    <property type="entry name" value="MTAN"/>
    <property type="match status" value="1"/>
</dbReference>
<keyword evidence="4 7" id="KW-0378">Hydrolase</keyword>
<dbReference type="GO" id="GO:0009164">
    <property type="term" value="P:nucleoside catabolic process"/>
    <property type="evidence" value="ECO:0007669"/>
    <property type="project" value="InterPro"/>
</dbReference>
<dbReference type="GO" id="GO:0008782">
    <property type="term" value="F:adenosylhomocysteine nucleosidase activity"/>
    <property type="evidence" value="ECO:0007669"/>
    <property type="project" value="UniProtKB-EC"/>
</dbReference>
<dbReference type="Pfam" id="PF01048">
    <property type="entry name" value="PNP_UDP_1"/>
    <property type="match status" value="1"/>
</dbReference>
<dbReference type="NCBIfam" id="NF004079">
    <property type="entry name" value="PRK05584.1"/>
    <property type="match status" value="1"/>
</dbReference>
<dbReference type="GO" id="GO:0019284">
    <property type="term" value="P:L-methionine salvage from S-adenosylmethionine"/>
    <property type="evidence" value="ECO:0007669"/>
    <property type="project" value="TreeGrafter"/>
</dbReference>
<evidence type="ECO:0000259" key="6">
    <source>
        <dbReference type="Pfam" id="PF01048"/>
    </source>
</evidence>
<accession>A0A645EM40</accession>
<keyword evidence="3" id="KW-0028">Amino-acid biosynthesis</keyword>
<reference evidence="7" key="1">
    <citation type="submission" date="2019-08" db="EMBL/GenBank/DDBJ databases">
        <authorList>
            <person name="Kucharzyk K."/>
            <person name="Murdoch R.W."/>
            <person name="Higgins S."/>
            <person name="Loffler F."/>
        </authorList>
    </citation>
    <scope>NUCLEOTIDE SEQUENCE</scope>
</reference>
<dbReference type="InterPro" id="IPR000845">
    <property type="entry name" value="Nucleoside_phosphorylase_d"/>
</dbReference>
<comment type="caution">
    <text evidence="7">The sequence shown here is derived from an EMBL/GenBank/DDBJ whole genome shotgun (WGS) entry which is preliminary data.</text>
</comment>
<dbReference type="SUPFAM" id="SSF52833">
    <property type="entry name" value="Thioredoxin-like"/>
    <property type="match status" value="1"/>
</dbReference>
<evidence type="ECO:0000256" key="3">
    <source>
        <dbReference type="ARBA" id="ARBA00022605"/>
    </source>
</evidence>
<dbReference type="SUPFAM" id="SSF53167">
    <property type="entry name" value="Purine and uridine phosphorylases"/>
    <property type="match status" value="1"/>
</dbReference>
<keyword evidence="7" id="KW-0326">Glycosidase</keyword>
<protein>
    <recommendedName>
        <fullName evidence="2">adenosylhomocysteine nucleosidase</fullName>
        <ecNumber evidence="2">3.2.2.9</ecNumber>
    </recommendedName>
</protein>
<dbReference type="EC" id="3.2.2.9" evidence="2"/>
<dbReference type="GO" id="GO:0019509">
    <property type="term" value="P:L-methionine salvage from methylthioadenosine"/>
    <property type="evidence" value="ECO:0007669"/>
    <property type="project" value="UniProtKB-UniPathway"/>
</dbReference>
<feature type="domain" description="Nucleoside phosphorylase" evidence="6">
    <location>
        <begin position="2"/>
        <end position="211"/>
    </location>
</feature>
<dbReference type="EMBL" id="VSSQ01049024">
    <property type="protein sequence ID" value="MPN03088.1"/>
    <property type="molecule type" value="Genomic_DNA"/>
</dbReference>
<name>A0A645EM40_9ZZZZ</name>